<evidence type="ECO:0000313" key="1">
    <source>
        <dbReference type="EMBL" id="MCB2411093.1"/>
    </source>
</evidence>
<accession>A0ABS8AZ77</accession>
<comment type="caution">
    <text evidence="1">The sequence shown here is derived from an EMBL/GenBank/DDBJ whole genome shotgun (WGS) entry which is preliminary data.</text>
</comment>
<name>A0ABS8AZ77_9BACT</name>
<protein>
    <submittedName>
        <fullName evidence="1">Uncharacterized protein</fullName>
    </submittedName>
</protein>
<organism evidence="1 2">
    <name type="scientific">Hymenobacter lucidus</name>
    <dbReference type="NCBI Taxonomy" id="2880930"/>
    <lineage>
        <taxon>Bacteria</taxon>
        <taxon>Pseudomonadati</taxon>
        <taxon>Bacteroidota</taxon>
        <taxon>Cytophagia</taxon>
        <taxon>Cytophagales</taxon>
        <taxon>Hymenobacteraceae</taxon>
        <taxon>Hymenobacter</taxon>
    </lineage>
</organism>
<reference evidence="1" key="1">
    <citation type="submission" date="2021-10" db="EMBL/GenBank/DDBJ databases">
        <authorList>
            <person name="Dean J.D."/>
            <person name="Kim M.K."/>
            <person name="Newey C.N."/>
            <person name="Stoker T.S."/>
            <person name="Thompson D.W."/>
            <person name="Grose J.H."/>
        </authorList>
    </citation>
    <scope>NUCLEOTIDE SEQUENCE</scope>
    <source>
        <strain evidence="1">BT178</strain>
    </source>
</reference>
<gene>
    <name evidence="1" type="ORF">LGH74_24110</name>
</gene>
<proteinExistence type="predicted"/>
<dbReference type="EMBL" id="JAJADR010000014">
    <property type="protein sequence ID" value="MCB2411093.1"/>
    <property type="molecule type" value="Genomic_DNA"/>
</dbReference>
<dbReference type="RefSeq" id="WP_226180619.1">
    <property type="nucleotide sequence ID" value="NZ_JAJADR010000014.1"/>
</dbReference>
<sequence>MRGFKVYAIDTATGPVQPSGRRDLYTIYLLTGPRHLDCADQKMVQTSTRLWFGAPQGIGTLETAAARQTGYCCLFTEAFVSECEDAQHPQEVPRALLDYKGTYSFPLPEEQAAYLTLLFERMLLEQQTTYAFKQELVRSYLQLVLHEAVRLQQPVPNRYFRYYFRRQGMTSGLSTSWRCRPRRKL</sequence>
<dbReference type="Proteomes" id="UP001165296">
    <property type="component" value="Unassembled WGS sequence"/>
</dbReference>
<keyword evidence="2" id="KW-1185">Reference proteome</keyword>
<evidence type="ECO:0000313" key="2">
    <source>
        <dbReference type="Proteomes" id="UP001165296"/>
    </source>
</evidence>